<feature type="domain" description="Glycosyltransferase 2-like" evidence="9">
    <location>
        <begin position="28"/>
        <end position="190"/>
    </location>
</feature>
<evidence type="ECO:0000256" key="8">
    <source>
        <dbReference type="SAM" id="Phobius"/>
    </source>
</evidence>
<evidence type="ECO:0000256" key="6">
    <source>
        <dbReference type="ARBA" id="ARBA00022989"/>
    </source>
</evidence>
<dbReference type="Proteomes" id="UP001056937">
    <property type="component" value="Chromosome 1"/>
</dbReference>
<gene>
    <name evidence="11" type="ORF">LHA26_10720</name>
</gene>
<evidence type="ECO:0000259" key="9">
    <source>
        <dbReference type="Pfam" id="PF00535"/>
    </source>
</evidence>
<feature type="transmembrane region" description="Helical" evidence="8">
    <location>
        <begin position="288"/>
        <end position="310"/>
    </location>
</feature>
<dbReference type="EMBL" id="CP084930">
    <property type="protein sequence ID" value="USI71794.1"/>
    <property type="molecule type" value="Genomic_DNA"/>
</dbReference>
<dbReference type="Gene3D" id="3.90.550.10">
    <property type="entry name" value="Spore Coat Polysaccharide Biosynthesis Protein SpsA, Chain A"/>
    <property type="match status" value="1"/>
</dbReference>
<dbReference type="InterPro" id="IPR039528">
    <property type="entry name" value="DPM1-like"/>
</dbReference>
<comment type="subcellular location">
    <subcellularLocation>
        <location evidence="1">Membrane</location>
        <topology evidence="1">Multi-pass membrane protein</topology>
    </subcellularLocation>
</comment>
<dbReference type="InterPro" id="IPR029044">
    <property type="entry name" value="Nucleotide-diphossugar_trans"/>
</dbReference>
<keyword evidence="7 8" id="KW-0472">Membrane</keyword>
<comment type="similarity">
    <text evidence="2">Belongs to the glycosyltransferase 2 family.</text>
</comment>
<dbReference type="CDD" id="cd06442">
    <property type="entry name" value="DPM1_like"/>
    <property type="match status" value="1"/>
</dbReference>
<evidence type="ECO:0000313" key="11">
    <source>
        <dbReference type="EMBL" id="USI71794.1"/>
    </source>
</evidence>
<reference evidence="11" key="1">
    <citation type="journal article" date="2022" name="Toxins">
        <title>Genomic Analysis of Sphingopyxis sp. USTB-05 for Biodegrading Cyanobacterial Hepatotoxins.</title>
        <authorList>
            <person name="Liu C."/>
            <person name="Xu Q."/>
            <person name="Zhao Z."/>
            <person name="Zhang H."/>
            <person name="Liu X."/>
            <person name="Yin C."/>
            <person name="Liu Y."/>
            <person name="Yan H."/>
        </authorList>
    </citation>
    <scope>NUCLEOTIDE SEQUENCE</scope>
    <source>
        <strain evidence="11">NBD5</strain>
    </source>
</reference>
<keyword evidence="6 8" id="KW-1133">Transmembrane helix</keyword>
<proteinExistence type="inferred from homology"/>
<evidence type="ECO:0000256" key="3">
    <source>
        <dbReference type="ARBA" id="ARBA00022676"/>
    </source>
</evidence>
<dbReference type="PANTHER" id="PTHR43398:SF1">
    <property type="entry name" value="DOLICHOL-PHOSPHATE MANNOSYLTRANSFERASE SUBUNIT 1"/>
    <property type="match status" value="1"/>
</dbReference>
<dbReference type="SUPFAM" id="SSF53448">
    <property type="entry name" value="Nucleotide-diphospho-sugar transferases"/>
    <property type="match status" value="1"/>
</dbReference>
<feature type="transmembrane region" description="Helical" evidence="8">
    <location>
        <begin position="260"/>
        <end position="282"/>
    </location>
</feature>
<evidence type="ECO:0000256" key="4">
    <source>
        <dbReference type="ARBA" id="ARBA00022679"/>
    </source>
</evidence>
<dbReference type="Pfam" id="PF00535">
    <property type="entry name" value="Glycos_transf_2"/>
    <property type="match status" value="1"/>
</dbReference>
<protein>
    <submittedName>
        <fullName evidence="11">Glycosyltransferase family 2 protein</fullName>
    </submittedName>
</protein>
<evidence type="ECO:0000256" key="7">
    <source>
        <dbReference type="ARBA" id="ARBA00023136"/>
    </source>
</evidence>
<keyword evidence="12" id="KW-1185">Reference proteome</keyword>
<sequence length="381" mass="40617">MATRLADPVPPPRGQPADRPEAGYALAVIVPTFNEAANVARIVATLDAALAGIAYEILFVDDWSGDGTAAAIAAVARGRADIRVLRRYGRRGLSSAVIEGMMATMAPVVAVIDGDGQHDERLLPRLYALVASGEADIAIGSRYCARGSTGEWDAARLRTSRLATRLSRWVLKVRVEDPMSGFFAVRRDRVEALLPQLSGKGFKILFDLLSAGGPPPRVVELPFRFRCRAEGESKLGPGVALDYGVMIAERLISRLLPARFVLFALVGSLGLGVHLAVLRALLGAGAAFSRAQAAAVVTAIAFNFLLNNSLTFRDRRLRGKRLLLGLASFYAVCGLGALANIGTGSVLFAAHSRWWVSGVAGAVVGSLWNFAASALVTWRKR</sequence>
<dbReference type="Pfam" id="PF04138">
    <property type="entry name" value="GtrA_DPMS_TM"/>
    <property type="match status" value="1"/>
</dbReference>
<evidence type="ECO:0000259" key="10">
    <source>
        <dbReference type="Pfam" id="PF04138"/>
    </source>
</evidence>
<keyword evidence="4" id="KW-0808">Transferase</keyword>
<evidence type="ECO:0000313" key="12">
    <source>
        <dbReference type="Proteomes" id="UP001056937"/>
    </source>
</evidence>
<name>A0ABY4X4I0_9SPHN</name>
<evidence type="ECO:0000256" key="2">
    <source>
        <dbReference type="ARBA" id="ARBA00006739"/>
    </source>
</evidence>
<feature type="domain" description="GtrA/DPMS transmembrane" evidence="10">
    <location>
        <begin position="263"/>
        <end position="378"/>
    </location>
</feature>
<feature type="transmembrane region" description="Helical" evidence="8">
    <location>
        <begin position="322"/>
        <end position="342"/>
    </location>
</feature>
<organism evidence="11 12">
    <name type="scientific">Sphingomonas morindae</name>
    <dbReference type="NCBI Taxonomy" id="1541170"/>
    <lineage>
        <taxon>Bacteria</taxon>
        <taxon>Pseudomonadati</taxon>
        <taxon>Pseudomonadota</taxon>
        <taxon>Alphaproteobacteria</taxon>
        <taxon>Sphingomonadales</taxon>
        <taxon>Sphingomonadaceae</taxon>
        <taxon>Sphingomonas</taxon>
    </lineage>
</organism>
<keyword evidence="3" id="KW-0328">Glycosyltransferase</keyword>
<dbReference type="PANTHER" id="PTHR43398">
    <property type="entry name" value="DOLICHOL-PHOSPHATE MANNOSYLTRANSFERASE SUBUNIT 1"/>
    <property type="match status" value="1"/>
</dbReference>
<dbReference type="RefSeq" id="WP_252165607.1">
    <property type="nucleotide sequence ID" value="NZ_CP084930.1"/>
</dbReference>
<dbReference type="InterPro" id="IPR007267">
    <property type="entry name" value="GtrA_DPMS_TM"/>
</dbReference>
<evidence type="ECO:0000256" key="1">
    <source>
        <dbReference type="ARBA" id="ARBA00004141"/>
    </source>
</evidence>
<keyword evidence="5 8" id="KW-0812">Transmembrane</keyword>
<accession>A0ABY4X4I0</accession>
<feature type="transmembrane region" description="Helical" evidence="8">
    <location>
        <begin position="354"/>
        <end position="378"/>
    </location>
</feature>
<dbReference type="InterPro" id="IPR001173">
    <property type="entry name" value="Glyco_trans_2-like"/>
</dbReference>
<evidence type="ECO:0000256" key="5">
    <source>
        <dbReference type="ARBA" id="ARBA00022692"/>
    </source>
</evidence>